<evidence type="ECO:0000256" key="3">
    <source>
        <dbReference type="ARBA" id="ARBA00023295"/>
    </source>
</evidence>
<dbReference type="InterPro" id="IPR001547">
    <property type="entry name" value="Glyco_hydro_5"/>
</dbReference>
<dbReference type="VEuPathDB" id="GiardiaDB:GMRT_10145"/>
<evidence type="ECO:0000256" key="1">
    <source>
        <dbReference type="ARBA" id="ARBA00005641"/>
    </source>
</evidence>
<dbReference type="InterPro" id="IPR017853">
    <property type="entry name" value="GH"/>
</dbReference>
<gene>
    <name evidence="6" type="ORF">GMRT_10145</name>
</gene>
<dbReference type="Proteomes" id="UP000315496">
    <property type="component" value="Chromosome 4"/>
</dbReference>
<dbReference type="EMBL" id="VDLU01000004">
    <property type="protein sequence ID" value="TNJ26786.1"/>
    <property type="molecule type" value="Genomic_DNA"/>
</dbReference>
<dbReference type="SUPFAM" id="SSF51445">
    <property type="entry name" value="(Trans)glycosidases"/>
    <property type="match status" value="1"/>
</dbReference>
<keyword evidence="7" id="KW-1185">Reference proteome</keyword>
<proteinExistence type="inferred from homology"/>
<feature type="domain" description="Glycoside hydrolase family 5" evidence="5">
    <location>
        <begin position="51"/>
        <end position="364"/>
    </location>
</feature>
<dbReference type="PANTHER" id="PTHR31308:SF5">
    <property type="entry name" value="ERGOSTERYL-BETA-GLUCOSIDASE"/>
    <property type="match status" value="1"/>
</dbReference>
<evidence type="ECO:0000256" key="4">
    <source>
        <dbReference type="RuleBase" id="RU361153"/>
    </source>
</evidence>
<dbReference type="AlphaFoldDB" id="A0A4Z1SM72"/>
<comment type="similarity">
    <text evidence="1 4">Belongs to the glycosyl hydrolase 5 (cellulase A) family.</text>
</comment>
<comment type="caution">
    <text evidence="6">The sequence shown here is derived from an EMBL/GenBank/DDBJ whole genome shotgun (WGS) entry which is preliminary data.</text>
</comment>
<reference evidence="6 7" key="1">
    <citation type="submission" date="2019-05" db="EMBL/GenBank/DDBJ databases">
        <title>The compact genome of Giardia muris reveals important steps in the evolution of intestinal protozoan parasites.</title>
        <authorList>
            <person name="Xu F."/>
            <person name="Jimenez-Gonzalez A."/>
            <person name="Einarsson E."/>
            <person name="Astvaldsson A."/>
            <person name="Peirasmaki D."/>
            <person name="Eckmann L."/>
            <person name="Andersson J.O."/>
            <person name="Svard S.G."/>
            <person name="Jerlstrom-Hultqvist J."/>
        </authorList>
    </citation>
    <scope>NUCLEOTIDE SEQUENCE [LARGE SCALE GENOMIC DNA]</scope>
    <source>
        <strain evidence="6 7">Roberts-Thomson</strain>
    </source>
</reference>
<accession>A0A4Z1SM72</accession>
<dbReference type="GO" id="GO:0008422">
    <property type="term" value="F:beta-glucosidase activity"/>
    <property type="evidence" value="ECO:0007669"/>
    <property type="project" value="TreeGrafter"/>
</dbReference>
<evidence type="ECO:0000313" key="7">
    <source>
        <dbReference type="Proteomes" id="UP000315496"/>
    </source>
</evidence>
<name>A0A4Z1SM72_GIAMU</name>
<dbReference type="Pfam" id="PF00150">
    <property type="entry name" value="Cellulase"/>
    <property type="match status" value="1"/>
</dbReference>
<dbReference type="Gene3D" id="3.20.20.80">
    <property type="entry name" value="Glycosidases"/>
    <property type="match status" value="1"/>
</dbReference>
<evidence type="ECO:0000256" key="2">
    <source>
        <dbReference type="ARBA" id="ARBA00022801"/>
    </source>
</evidence>
<protein>
    <submittedName>
        <fullName evidence="6">Endoglycosylceramidase</fullName>
    </submittedName>
</protein>
<dbReference type="PANTHER" id="PTHR31308">
    <property type="match status" value="1"/>
</dbReference>
<organism evidence="6 7">
    <name type="scientific">Giardia muris</name>
    <dbReference type="NCBI Taxonomy" id="5742"/>
    <lineage>
        <taxon>Eukaryota</taxon>
        <taxon>Metamonada</taxon>
        <taxon>Diplomonadida</taxon>
        <taxon>Hexamitidae</taxon>
        <taxon>Giardiinae</taxon>
        <taxon>Giardia</taxon>
    </lineage>
</organism>
<evidence type="ECO:0000259" key="5">
    <source>
        <dbReference type="Pfam" id="PF00150"/>
    </source>
</evidence>
<sequence>MSEKGALSYGPLGKLRGVNVSSYSKGMVFDPIGLQPFGPLQEEFRPFGELSSEACIACIRSLGFNAVRLLLLLEGCYTPFGKLNWKYLDGVISIARLCNRHGLFLLIDFHQDNYSRRLGGSGLPDAFLPSHLRQSYRILPHLGESWGSQPLLDSDQAECWISFWENQIIAPLEDWPCLPVQDLYVDCIGKVIQALQERCKIDAIDIINEPCLPEIYLARFLIMNNSHRIRQLQEFYIRACTRLKDYNIKYLLIEPFNYDVSYITRFRLGLDGFVQKLRSVIPSLDQTRLVFAPHCYQPLGRLGPSITKILRNHQKSMRKGGFEQMLIGEFGDTTYGRVKGHQIMREQLEAFKNNNLGWFLWEFCPTYQANEEDSVIHYRITGDMRAFPWNGEYCSIVYPDLEPAPIFSEVVEEFLKT</sequence>
<dbReference type="GO" id="GO:0000272">
    <property type="term" value="P:polysaccharide catabolic process"/>
    <property type="evidence" value="ECO:0007669"/>
    <property type="project" value="InterPro"/>
</dbReference>
<dbReference type="InterPro" id="IPR052066">
    <property type="entry name" value="Glycosphingolipid_Hydrolases"/>
</dbReference>
<dbReference type="OrthoDB" id="10250331at2759"/>
<evidence type="ECO:0000313" key="6">
    <source>
        <dbReference type="EMBL" id="TNJ26786.1"/>
    </source>
</evidence>
<keyword evidence="2 4" id="KW-0378">Hydrolase</keyword>
<keyword evidence="3 4" id="KW-0326">Glycosidase</keyword>